<evidence type="ECO:0000256" key="7">
    <source>
        <dbReference type="ARBA" id="ARBA00023242"/>
    </source>
</evidence>
<dbReference type="SMART" id="SM00355">
    <property type="entry name" value="ZnF_C2H2"/>
    <property type="match status" value="5"/>
</dbReference>
<keyword evidence="11" id="KW-1185">Reference proteome</keyword>
<proteinExistence type="predicted"/>
<evidence type="ECO:0000259" key="9">
    <source>
        <dbReference type="PROSITE" id="PS50157"/>
    </source>
</evidence>
<feature type="domain" description="C2H2-type" evidence="9">
    <location>
        <begin position="127"/>
        <end position="154"/>
    </location>
</feature>
<keyword evidence="6" id="KW-0238">DNA-binding</keyword>
<dbReference type="PANTHER" id="PTHR24390">
    <property type="entry name" value="ZINC FINGER PROTEIN"/>
    <property type="match status" value="1"/>
</dbReference>
<dbReference type="GeneID" id="126889482"/>
<dbReference type="InterPro" id="IPR036236">
    <property type="entry name" value="Znf_C2H2_sf"/>
</dbReference>
<keyword evidence="3" id="KW-0677">Repeat</keyword>
<evidence type="ECO:0000256" key="5">
    <source>
        <dbReference type="ARBA" id="ARBA00022833"/>
    </source>
</evidence>
<evidence type="ECO:0000256" key="1">
    <source>
        <dbReference type="ARBA" id="ARBA00004123"/>
    </source>
</evidence>
<organism evidence="10 11">
    <name type="scientific">Diabrotica virgifera virgifera</name>
    <name type="common">western corn rootworm</name>
    <dbReference type="NCBI Taxonomy" id="50390"/>
    <lineage>
        <taxon>Eukaryota</taxon>
        <taxon>Metazoa</taxon>
        <taxon>Ecdysozoa</taxon>
        <taxon>Arthropoda</taxon>
        <taxon>Hexapoda</taxon>
        <taxon>Insecta</taxon>
        <taxon>Pterygota</taxon>
        <taxon>Neoptera</taxon>
        <taxon>Endopterygota</taxon>
        <taxon>Coleoptera</taxon>
        <taxon>Polyphaga</taxon>
        <taxon>Cucujiformia</taxon>
        <taxon>Chrysomeloidea</taxon>
        <taxon>Chrysomelidae</taxon>
        <taxon>Galerucinae</taxon>
        <taxon>Diabroticina</taxon>
        <taxon>Diabroticites</taxon>
        <taxon>Diabrotica</taxon>
    </lineage>
</organism>
<dbReference type="Proteomes" id="UP001652700">
    <property type="component" value="Unplaced"/>
</dbReference>
<evidence type="ECO:0000313" key="11">
    <source>
        <dbReference type="Proteomes" id="UP001652700"/>
    </source>
</evidence>
<dbReference type="Pfam" id="PF00096">
    <property type="entry name" value="zf-C2H2"/>
    <property type="match status" value="5"/>
</dbReference>
<feature type="domain" description="C2H2-type" evidence="9">
    <location>
        <begin position="243"/>
        <end position="270"/>
    </location>
</feature>
<dbReference type="EnsemblMetazoa" id="XM_050657818.1">
    <property type="protein sequence ID" value="XP_050513775.1"/>
    <property type="gene ID" value="LOC126889482"/>
</dbReference>
<evidence type="ECO:0000313" key="10">
    <source>
        <dbReference type="EnsemblMetazoa" id="XP_050513775.1"/>
    </source>
</evidence>
<comment type="subcellular location">
    <subcellularLocation>
        <location evidence="1">Nucleus</location>
    </subcellularLocation>
</comment>
<accession>A0ABM5KUA6</accession>
<protein>
    <recommendedName>
        <fullName evidence="9">C2H2-type domain-containing protein</fullName>
    </recommendedName>
</protein>
<feature type="domain" description="C2H2-type" evidence="9">
    <location>
        <begin position="332"/>
        <end position="359"/>
    </location>
</feature>
<name>A0ABM5KUA6_DIAVI</name>
<dbReference type="RefSeq" id="XP_050513775.1">
    <property type="nucleotide sequence ID" value="XM_050657818.1"/>
</dbReference>
<evidence type="ECO:0000256" key="3">
    <source>
        <dbReference type="ARBA" id="ARBA00022737"/>
    </source>
</evidence>
<evidence type="ECO:0000256" key="8">
    <source>
        <dbReference type="PROSITE-ProRule" id="PRU00042"/>
    </source>
</evidence>
<sequence length="387" mass="44837">MEVKQEIGEETCKLEIEYNDLDDAFLDGIKCEVKEESNGQSTHDTYDYLDLKERPIKTEIEQDANKLNLFEENQKTEKGYLQQGETKMEIMETLIGHSSYDGNYMGAHDEGKTINQNMKVATGRRSYKCEICFKRCTDRSNLTTHLRVHTGEKYKCEICFKQFSETGYLQQGATKMEMMEALIGHSSYDGNYMGTHDEGKIINQNMKVATGRRSYKCEICFKQFTTASHLKRHLRVHTGDNPYKCSICFKQCTNRSNLTTHLRVHTGEKPYKCEIFFKQISEAGYLQQGETKMEIMETLIGHSSYDGNYMGTHDEGKTINQNMKVATGRRSYKCEICFKQFTDRSNLTTHLRVHTGEKPYKCEICFKQFSEASTLKMHWRVHTGETL</sequence>
<keyword evidence="2" id="KW-0479">Metal-binding</keyword>
<dbReference type="PANTHER" id="PTHR24390:SF159">
    <property type="entry name" value="GROWTH FACTOR INDEPENDENT 1 TRANSCRIPTIONAL REPRESSOR"/>
    <property type="match status" value="1"/>
</dbReference>
<evidence type="ECO:0000256" key="6">
    <source>
        <dbReference type="ARBA" id="ARBA00023125"/>
    </source>
</evidence>
<dbReference type="InterPro" id="IPR013087">
    <property type="entry name" value="Znf_C2H2_type"/>
</dbReference>
<dbReference type="PROSITE" id="PS50157">
    <property type="entry name" value="ZINC_FINGER_C2H2_2"/>
    <property type="match status" value="5"/>
</dbReference>
<dbReference type="Gene3D" id="3.30.160.60">
    <property type="entry name" value="Classic Zinc Finger"/>
    <property type="match status" value="6"/>
</dbReference>
<dbReference type="SUPFAM" id="SSF57667">
    <property type="entry name" value="beta-beta-alpha zinc fingers"/>
    <property type="match status" value="3"/>
</dbReference>
<keyword evidence="5" id="KW-0862">Zinc</keyword>
<keyword evidence="7" id="KW-0539">Nucleus</keyword>
<evidence type="ECO:0000256" key="4">
    <source>
        <dbReference type="ARBA" id="ARBA00022771"/>
    </source>
</evidence>
<reference evidence="10" key="1">
    <citation type="submission" date="2025-05" db="UniProtKB">
        <authorList>
            <consortium name="EnsemblMetazoa"/>
        </authorList>
    </citation>
    <scope>IDENTIFICATION</scope>
</reference>
<evidence type="ECO:0000256" key="2">
    <source>
        <dbReference type="ARBA" id="ARBA00022723"/>
    </source>
</evidence>
<feature type="domain" description="C2H2-type" evidence="9">
    <location>
        <begin position="215"/>
        <end position="242"/>
    </location>
</feature>
<keyword evidence="4 8" id="KW-0863">Zinc-finger</keyword>
<feature type="domain" description="C2H2-type" evidence="9">
    <location>
        <begin position="360"/>
        <end position="387"/>
    </location>
</feature>
<dbReference type="PROSITE" id="PS00028">
    <property type="entry name" value="ZINC_FINGER_C2H2_1"/>
    <property type="match status" value="5"/>
</dbReference>